<dbReference type="CDD" id="cd07346">
    <property type="entry name" value="ABC_6TM_exporters"/>
    <property type="match status" value="1"/>
</dbReference>
<feature type="transmembrane region" description="Helical" evidence="12">
    <location>
        <begin position="191"/>
        <end position="210"/>
    </location>
</feature>
<dbReference type="GO" id="GO:0005524">
    <property type="term" value="F:ATP binding"/>
    <property type="evidence" value="ECO:0007669"/>
    <property type="project" value="UniProtKB-KW"/>
</dbReference>
<evidence type="ECO:0000256" key="3">
    <source>
        <dbReference type="ARBA" id="ARBA00022475"/>
    </source>
</evidence>
<keyword evidence="16" id="KW-1185">Reference proteome</keyword>
<dbReference type="Gene3D" id="3.40.50.300">
    <property type="entry name" value="P-loop containing nucleotide triphosphate hydrolases"/>
    <property type="match status" value="1"/>
</dbReference>
<dbReference type="InterPro" id="IPR003439">
    <property type="entry name" value="ABC_transporter-like_ATP-bd"/>
</dbReference>
<keyword evidence="5 12" id="KW-0812">Transmembrane</keyword>
<evidence type="ECO:0000256" key="11">
    <source>
        <dbReference type="SAM" id="MobiDB-lite"/>
    </source>
</evidence>
<feature type="region of interest" description="Disordered" evidence="11">
    <location>
        <begin position="1"/>
        <end position="26"/>
    </location>
</feature>
<evidence type="ECO:0000256" key="10">
    <source>
        <dbReference type="ARBA" id="ARBA00023455"/>
    </source>
</evidence>
<dbReference type="AlphaFoldDB" id="A0A6F8YT61"/>
<feature type="domain" description="ABC transporter" evidence="13">
    <location>
        <begin position="367"/>
        <end position="600"/>
    </location>
</feature>
<evidence type="ECO:0000256" key="6">
    <source>
        <dbReference type="ARBA" id="ARBA00022741"/>
    </source>
</evidence>
<feature type="compositionally biased region" description="Basic and acidic residues" evidence="11">
    <location>
        <begin position="15"/>
        <end position="26"/>
    </location>
</feature>
<comment type="similarity">
    <text evidence="10">Belongs to the ABC transporter superfamily. Siderophore-Fe(3+) uptake transporter (SIUT) (TC 3.A.1.21) family.</text>
</comment>
<dbReference type="Gene3D" id="1.20.1560.10">
    <property type="entry name" value="ABC transporter type 1, transmembrane domain"/>
    <property type="match status" value="1"/>
</dbReference>
<dbReference type="InterPro" id="IPR011527">
    <property type="entry name" value="ABC1_TM_dom"/>
</dbReference>
<keyword evidence="4" id="KW-0997">Cell inner membrane</keyword>
<dbReference type="Pfam" id="PF00664">
    <property type="entry name" value="ABC_membrane"/>
    <property type="match status" value="1"/>
</dbReference>
<feature type="transmembrane region" description="Helical" evidence="12">
    <location>
        <begin position="89"/>
        <end position="112"/>
    </location>
</feature>
<dbReference type="PANTHER" id="PTHR43394:SF1">
    <property type="entry name" value="ATP-BINDING CASSETTE SUB-FAMILY B MEMBER 10, MITOCHONDRIAL"/>
    <property type="match status" value="1"/>
</dbReference>
<feature type="transmembrane region" description="Helical" evidence="12">
    <location>
        <begin position="159"/>
        <end position="185"/>
    </location>
</feature>
<evidence type="ECO:0000256" key="12">
    <source>
        <dbReference type="SAM" id="Phobius"/>
    </source>
</evidence>
<dbReference type="InterPro" id="IPR036640">
    <property type="entry name" value="ABC1_TM_sf"/>
</dbReference>
<dbReference type="SMART" id="SM00382">
    <property type="entry name" value="AAA"/>
    <property type="match status" value="1"/>
</dbReference>
<dbReference type="PROSITE" id="PS50929">
    <property type="entry name" value="ABC_TM1F"/>
    <property type="match status" value="1"/>
</dbReference>
<dbReference type="FunFam" id="3.40.50.300:FF:000221">
    <property type="entry name" value="Multidrug ABC transporter ATP-binding protein"/>
    <property type="match status" value="1"/>
</dbReference>
<dbReference type="InterPro" id="IPR039421">
    <property type="entry name" value="Type_1_exporter"/>
</dbReference>
<evidence type="ECO:0000256" key="4">
    <source>
        <dbReference type="ARBA" id="ARBA00022519"/>
    </source>
</evidence>
<dbReference type="GO" id="GO:0015421">
    <property type="term" value="F:ABC-type oligopeptide transporter activity"/>
    <property type="evidence" value="ECO:0007669"/>
    <property type="project" value="TreeGrafter"/>
</dbReference>
<evidence type="ECO:0000256" key="5">
    <source>
        <dbReference type="ARBA" id="ARBA00022692"/>
    </source>
</evidence>
<proteinExistence type="inferred from homology"/>
<feature type="transmembrane region" description="Helical" evidence="12">
    <location>
        <begin position="304"/>
        <end position="325"/>
    </location>
</feature>
<dbReference type="SUPFAM" id="SSF90123">
    <property type="entry name" value="ABC transporter transmembrane region"/>
    <property type="match status" value="1"/>
</dbReference>
<evidence type="ECO:0000256" key="7">
    <source>
        <dbReference type="ARBA" id="ARBA00022840"/>
    </source>
</evidence>
<evidence type="ECO:0000313" key="15">
    <source>
        <dbReference type="EMBL" id="BCB89304.1"/>
    </source>
</evidence>
<dbReference type="Pfam" id="PF00005">
    <property type="entry name" value="ABC_tran"/>
    <property type="match status" value="1"/>
</dbReference>
<dbReference type="SUPFAM" id="SSF52540">
    <property type="entry name" value="P-loop containing nucleoside triphosphate hydrolases"/>
    <property type="match status" value="1"/>
</dbReference>
<dbReference type="KEGG" id="psuu:Psuf_066170"/>
<reference evidence="15 16" key="2">
    <citation type="submission" date="2020-03" db="EMBL/GenBank/DDBJ databases">
        <authorList>
            <person name="Ichikawa N."/>
            <person name="Kimura A."/>
            <person name="Kitahashi Y."/>
            <person name="Uohara A."/>
        </authorList>
    </citation>
    <scope>NUCLEOTIDE SEQUENCE [LARGE SCALE GENOMIC DNA]</scope>
    <source>
        <strain evidence="15 16">NBRC 105367</strain>
    </source>
</reference>
<reference evidence="15 16" key="1">
    <citation type="submission" date="2020-03" db="EMBL/GenBank/DDBJ databases">
        <title>Whole genome shotgun sequence of Phytohabitans suffuscus NBRC 105367.</title>
        <authorList>
            <person name="Komaki H."/>
            <person name="Tamura T."/>
        </authorList>
    </citation>
    <scope>NUCLEOTIDE SEQUENCE [LARGE SCALE GENOMIC DNA]</scope>
    <source>
        <strain evidence="15 16">NBRC 105367</strain>
    </source>
</reference>
<protein>
    <submittedName>
        <fullName evidence="15">ABC transporter</fullName>
    </submittedName>
</protein>
<evidence type="ECO:0000256" key="1">
    <source>
        <dbReference type="ARBA" id="ARBA00004429"/>
    </source>
</evidence>
<dbReference type="InterPro" id="IPR003593">
    <property type="entry name" value="AAA+_ATPase"/>
</dbReference>
<evidence type="ECO:0000256" key="2">
    <source>
        <dbReference type="ARBA" id="ARBA00022448"/>
    </source>
</evidence>
<evidence type="ECO:0000256" key="8">
    <source>
        <dbReference type="ARBA" id="ARBA00022989"/>
    </source>
</evidence>
<keyword evidence="9 12" id="KW-0472">Membrane</keyword>
<dbReference type="GO" id="GO:0005886">
    <property type="term" value="C:plasma membrane"/>
    <property type="evidence" value="ECO:0007669"/>
    <property type="project" value="UniProtKB-SubCell"/>
</dbReference>
<feature type="domain" description="ABC transmembrane type-1" evidence="14">
    <location>
        <begin position="52"/>
        <end position="336"/>
    </location>
</feature>
<evidence type="ECO:0000259" key="13">
    <source>
        <dbReference type="PROSITE" id="PS50893"/>
    </source>
</evidence>
<evidence type="ECO:0000256" key="9">
    <source>
        <dbReference type="ARBA" id="ARBA00023136"/>
    </source>
</evidence>
<feature type="transmembrane region" description="Helical" evidence="12">
    <location>
        <begin position="49"/>
        <end position="69"/>
    </location>
</feature>
<keyword evidence="2" id="KW-0813">Transport</keyword>
<keyword evidence="7" id="KW-0067">ATP-binding</keyword>
<dbReference type="InterPro" id="IPR017871">
    <property type="entry name" value="ABC_transporter-like_CS"/>
</dbReference>
<dbReference type="Proteomes" id="UP000503011">
    <property type="component" value="Chromosome"/>
</dbReference>
<dbReference type="PANTHER" id="PTHR43394">
    <property type="entry name" value="ATP-DEPENDENT PERMEASE MDL1, MITOCHONDRIAL"/>
    <property type="match status" value="1"/>
</dbReference>
<dbReference type="PROSITE" id="PS50893">
    <property type="entry name" value="ABC_TRANSPORTER_2"/>
    <property type="match status" value="1"/>
</dbReference>
<dbReference type="PROSITE" id="PS00211">
    <property type="entry name" value="ABC_TRANSPORTER_1"/>
    <property type="match status" value="1"/>
</dbReference>
<organism evidence="15 16">
    <name type="scientific">Phytohabitans suffuscus</name>
    <dbReference type="NCBI Taxonomy" id="624315"/>
    <lineage>
        <taxon>Bacteria</taxon>
        <taxon>Bacillati</taxon>
        <taxon>Actinomycetota</taxon>
        <taxon>Actinomycetes</taxon>
        <taxon>Micromonosporales</taxon>
        <taxon>Micromonosporaceae</taxon>
    </lineage>
</organism>
<comment type="subcellular location">
    <subcellularLocation>
        <location evidence="1">Cell inner membrane</location>
        <topology evidence="1">Multi-pass membrane protein</topology>
    </subcellularLocation>
</comment>
<dbReference type="InterPro" id="IPR027417">
    <property type="entry name" value="P-loop_NTPase"/>
</dbReference>
<keyword evidence="6" id="KW-0547">Nucleotide-binding</keyword>
<gene>
    <name evidence="15" type="ORF">Psuf_066170</name>
</gene>
<feature type="transmembrane region" description="Helical" evidence="12">
    <location>
        <begin position="277"/>
        <end position="298"/>
    </location>
</feature>
<keyword evidence="3" id="KW-1003">Cell membrane</keyword>
<accession>A0A6F8YT61</accession>
<evidence type="ECO:0000313" key="16">
    <source>
        <dbReference type="Proteomes" id="UP000503011"/>
    </source>
</evidence>
<dbReference type="GO" id="GO:0016887">
    <property type="term" value="F:ATP hydrolysis activity"/>
    <property type="evidence" value="ECO:0007669"/>
    <property type="project" value="InterPro"/>
</dbReference>
<dbReference type="EMBL" id="AP022871">
    <property type="protein sequence ID" value="BCB89304.1"/>
    <property type="molecule type" value="Genomic_DNA"/>
</dbReference>
<evidence type="ECO:0000259" key="14">
    <source>
        <dbReference type="PROSITE" id="PS50929"/>
    </source>
</evidence>
<sequence>MTATVSTEPELAPTVREKEPPPTEEAARAEARASSRALSDLLAPARPSITTGVILQVFGSIATIAPYVAIAELGKTFLADGEVDRARVWWISAAVVVALLARTLLSGAALSVTHFADARLQGIIRTRIVQRLGRVPLGWFTRNSSGLVRKATQNDINDIHYLVAHGAVETTAAITVPLAGLAYLFVLDWRLALVGIATIPFYLVAYAVMARGMTAKMLEMNQGIARVSATIVEFVSGISVVKTFGQAGRAHAAYRTAATQFGDAYGAWVRPMLRTDALATIPISAPAVLLVNLAFGTWFVREGWVSVVDVVTAALVAMSLPAAIMTVSFGMQARREAAAAAKRITDLLAAPMLPEPADPRVPTSAQVRFDGVGFSYDGRHKVLQDVSLTLPVGTVTALVGPSGSGKSTLATLVARFHDVDEGSVSLGGVDVRNIATGQLYQQVGFVLQDVQLVHATIADNIRLARPHATLDQVRHAARLAQIDDRVLALPRGYDSVVGDDALLSGGEAQRVSIARAILADPPVLVLDEATAFADPESESRIQTALAQLVGGRTLLVIAHRLASIVSADQIVVLDRGRIAETGTHEELLAADGVYARMWRAHQGQAHSAGAAEGDAR</sequence>
<keyword evidence="8 12" id="KW-1133">Transmembrane helix</keyword>
<name>A0A6F8YT61_9ACTN</name>